<evidence type="ECO:0000313" key="7">
    <source>
        <dbReference type="Proteomes" id="UP001597343"/>
    </source>
</evidence>
<comment type="subcellular location">
    <subcellularLocation>
        <location evidence="1">Membrane</location>
        <topology evidence="1">Multi-pass membrane protein</topology>
    </subcellularLocation>
</comment>
<evidence type="ECO:0000256" key="1">
    <source>
        <dbReference type="ARBA" id="ARBA00004141"/>
    </source>
</evidence>
<keyword evidence="2 5" id="KW-0812">Transmembrane</keyword>
<accession>A0ABW5A1C3</accession>
<name>A0ABW5A1C3_9BACL</name>
<dbReference type="EMBL" id="JBHUIO010000011">
    <property type="protein sequence ID" value="MFD2171621.1"/>
    <property type="molecule type" value="Genomic_DNA"/>
</dbReference>
<comment type="caution">
    <text evidence="6">The sequence shown here is derived from an EMBL/GenBank/DDBJ whole genome shotgun (WGS) entry which is preliminary data.</text>
</comment>
<evidence type="ECO:0000256" key="3">
    <source>
        <dbReference type="ARBA" id="ARBA00022989"/>
    </source>
</evidence>
<dbReference type="RefSeq" id="WP_386048587.1">
    <property type="nucleotide sequence ID" value="NZ_JBHUIO010000011.1"/>
</dbReference>
<reference evidence="7" key="1">
    <citation type="journal article" date="2019" name="Int. J. Syst. Evol. Microbiol.">
        <title>The Global Catalogue of Microorganisms (GCM) 10K type strain sequencing project: providing services to taxonomists for standard genome sequencing and annotation.</title>
        <authorList>
            <consortium name="The Broad Institute Genomics Platform"/>
            <consortium name="The Broad Institute Genome Sequencing Center for Infectious Disease"/>
            <person name="Wu L."/>
            <person name="Ma J."/>
        </authorList>
    </citation>
    <scope>NUCLEOTIDE SEQUENCE [LARGE SCALE GENOMIC DNA]</scope>
    <source>
        <strain evidence="7">CGMCC 1.13574</strain>
    </source>
</reference>
<proteinExistence type="predicted"/>
<protein>
    <submittedName>
        <fullName evidence="6">DUF4870 domain-containing protein</fullName>
    </submittedName>
</protein>
<dbReference type="Pfam" id="PF09685">
    <property type="entry name" value="MamF_MmsF"/>
    <property type="match status" value="1"/>
</dbReference>
<keyword evidence="3 5" id="KW-1133">Transmembrane helix</keyword>
<feature type="transmembrane region" description="Helical" evidence="5">
    <location>
        <begin position="67"/>
        <end position="87"/>
    </location>
</feature>
<dbReference type="Proteomes" id="UP001597343">
    <property type="component" value="Unassembled WGS sequence"/>
</dbReference>
<evidence type="ECO:0000256" key="2">
    <source>
        <dbReference type="ARBA" id="ARBA00022692"/>
    </source>
</evidence>
<keyword evidence="7" id="KW-1185">Reference proteome</keyword>
<feature type="transmembrane region" description="Helical" evidence="5">
    <location>
        <begin position="42"/>
        <end position="61"/>
    </location>
</feature>
<dbReference type="InterPro" id="IPR019109">
    <property type="entry name" value="MamF_MmsF"/>
</dbReference>
<evidence type="ECO:0000256" key="5">
    <source>
        <dbReference type="SAM" id="Phobius"/>
    </source>
</evidence>
<gene>
    <name evidence="6" type="ORF">ACFSOY_16790</name>
</gene>
<organism evidence="6 7">
    <name type="scientific">Tumebacillus lipolyticus</name>
    <dbReference type="NCBI Taxonomy" id="1280370"/>
    <lineage>
        <taxon>Bacteria</taxon>
        <taxon>Bacillati</taxon>
        <taxon>Bacillota</taxon>
        <taxon>Bacilli</taxon>
        <taxon>Bacillales</taxon>
        <taxon>Alicyclobacillaceae</taxon>
        <taxon>Tumebacillus</taxon>
    </lineage>
</organism>
<evidence type="ECO:0000313" key="6">
    <source>
        <dbReference type="EMBL" id="MFD2171621.1"/>
    </source>
</evidence>
<sequence>MSSEAKIFAVLSHVSYFFFPILLPVILMLIKQEDEFVKHHAKQALIFHASLFVAGIVAWILCLVLIGFLLLPVIAIFGIVVTIIAIIRSVEGEYYRYPVVGNWLD</sequence>
<keyword evidence="4 5" id="KW-0472">Membrane</keyword>
<evidence type="ECO:0000256" key="4">
    <source>
        <dbReference type="ARBA" id="ARBA00023136"/>
    </source>
</evidence>
<feature type="transmembrane region" description="Helical" evidence="5">
    <location>
        <begin position="6"/>
        <end position="30"/>
    </location>
</feature>